<dbReference type="Gene3D" id="3.40.50.620">
    <property type="entry name" value="HUPs"/>
    <property type="match status" value="1"/>
</dbReference>
<keyword evidence="5" id="KW-1185">Reference proteome</keyword>
<name>A0A6P0EXK8_9ACTN</name>
<dbReference type="Pfam" id="PF00582">
    <property type="entry name" value="Usp"/>
    <property type="match status" value="1"/>
</dbReference>
<evidence type="ECO:0000313" key="5">
    <source>
        <dbReference type="Proteomes" id="UP000468828"/>
    </source>
</evidence>
<dbReference type="SUPFAM" id="SSF52402">
    <property type="entry name" value="Adenine nucleotide alpha hydrolases-like"/>
    <property type="match status" value="1"/>
</dbReference>
<dbReference type="PRINTS" id="PR01438">
    <property type="entry name" value="UNVRSLSTRESS"/>
</dbReference>
<comment type="similarity">
    <text evidence="1">Belongs to the universal stress protein A family.</text>
</comment>
<evidence type="ECO:0000259" key="2">
    <source>
        <dbReference type="Pfam" id="PF00582"/>
    </source>
</evidence>
<dbReference type="EMBL" id="JAAGWB010000042">
    <property type="protein sequence ID" value="NEN52187.1"/>
    <property type="molecule type" value="Genomic_DNA"/>
</dbReference>
<dbReference type="EMBL" id="JAAGWH010000040">
    <property type="protein sequence ID" value="NEK95299.1"/>
    <property type="molecule type" value="Genomic_DNA"/>
</dbReference>
<proteinExistence type="inferred from homology"/>
<evidence type="ECO:0000313" key="6">
    <source>
        <dbReference type="Proteomes" id="UP000471152"/>
    </source>
</evidence>
<gene>
    <name evidence="4" type="ORF">G3R41_14820</name>
    <name evidence="3" type="ORF">GCU67_14170</name>
</gene>
<comment type="caution">
    <text evidence="3">The sequence shown here is derived from an EMBL/GenBank/DDBJ whole genome shotgun (WGS) entry which is preliminary data.</text>
</comment>
<evidence type="ECO:0000313" key="4">
    <source>
        <dbReference type="EMBL" id="NEN52187.1"/>
    </source>
</evidence>
<dbReference type="InterPro" id="IPR014729">
    <property type="entry name" value="Rossmann-like_a/b/a_fold"/>
</dbReference>
<sequence>MTAAETHEHQPRIVVGVDGSPASQVALQWAVRQAALTGAVVEAVTAWQFPVTYGGFLADAGTDWQTNAHAVQDIAVKEALGDEATALVRRVVEGHSAGVLLEAAVGAELLVVGSRGHGGFTGMLLGSVSENVVAHAPCAVVVLRTPARDEPVDSRA</sequence>
<evidence type="ECO:0000313" key="3">
    <source>
        <dbReference type="EMBL" id="NEK95299.1"/>
    </source>
</evidence>
<dbReference type="AlphaFoldDB" id="A0A6P0EXK8"/>
<feature type="domain" description="UspA" evidence="2">
    <location>
        <begin position="12"/>
        <end position="144"/>
    </location>
</feature>
<dbReference type="InterPro" id="IPR006015">
    <property type="entry name" value="Universal_stress_UspA"/>
</dbReference>
<dbReference type="RefSeq" id="WP_163611866.1">
    <property type="nucleotide sequence ID" value="NZ_JAAGWB010000042.1"/>
</dbReference>
<protein>
    <submittedName>
        <fullName evidence="3">Universal stress protein</fullName>
    </submittedName>
</protein>
<reference evidence="4 6" key="2">
    <citation type="submission" date="2020-02" db="EMBL/GenBank/DDBJ databases">
        <title>The WGS of Modestobacter muralis DSM 100205.</title>
        <authorList>
            <person name="Jiang Z."/>
        </authorList>
    </citation>
    <scope>NUCLEOTIDE SEQUENCE [LARGE SCALE GENOMIC DNA]</scope>
    <source>
        <strain evidence="4 6">DSM 100205</strain>
    </source>
</reference>
<accession>A0A6P0EXK8</accession>
<dbReference type="InterPro" id="IPR006016">
    <property type="entry name" value="UspA"/>
</dbReference>
<dbReference type="CDD" id="cd23659">
    <property type="entry name" value="USP_At3g01520-like"/>
    <property type="match status" value="1"/>
</dbReference>
<dbReference type="PANTHER" id="PTHR46553:SF3">
    <property type="entry name" value="ADENINE NUCLEOTIDE ALPHA HYDROLASES-LIKE SUPERFAMILY PROTEIN"/>
    <property type="match status" value="1"/>
</dbReference>
<dbReference type="Proteomes" id="UP000468828">
    <property type="component" value="Unassembled WGS sequence"/>
</dbReference>
<dbReference type="Proteomes" id="UP000471152">
    <property type="component" value="Unassembled WGS sequence"/>
</dbReference>
<reference evidence="3 5" key="1">
    <citation type="submission" date="2020-01" db="EMBL/GenBank/DDBJ databases">
        <title>the WGS Modestobacter muralis CPCC 204518.</title>
        <authorList>
            <person name="Jiang Z."/>
        </authorList>
    </citation>
    <scope>NUCLEOTIDE SEQUENCE [LARGE SCALE GENOMIC DNA]</scope>
    <source>
        <strain evidence="3 5">DSM 100205</strain>
    </source>
</reference>
<dbReference type="PANTHER" id="PTHR46553">
    <property type="entry name" value="ADENINE NUCLEOTIDE ALPHA HYDROLASES-LIKE SUPERFAMILY PROTEIN"/>
    <property type="match status" value="1"/>
</dbReference>
<organism evidence="3 5">
    <name type="scientific">Modestobacter muralis</name>
    <dbReference type="NCBI Taxonomy" id="1608614"/>
    <lineage>
        <taxon>Bacteria</taxon>
        <taxon>Bacillati</taxon>
        <taxon>Actinomycetota</taxon>
        <taxon>Actinomycetes</taxon>
        <taxon>Geodermatophilales</taxon>
        <taxon>Geodermatophilaceae</taxon>
        <taxon>Modestobacter</taxon>
    </lineage>
</organism>
<evidence type="ECO:0000256" key="1">
    <source>
        <dbReference type="ARBA" id="ARBA00008791"/>
    </source>
</evidence>